<accession>A0A378XFR5</accession>
<dbReference type="STRING" id="1122619.GCA_000373745_01956"/>
<proteinExistence type="predicted"/>
<evidence type="ECO:0000313" key="2">
    <source>
        <dbReference type="Proteomes" id="UP000254603"/>
    </source>
</evidence>
<sequence>MELLFYGLGSVFVACHERVVNKAWLLVTRIVFSFCTYLRVCFKARFFFKLINSFGMWDWLNEGML</sequence>
<protein>
    <submittedName>
        <fullName evidence="1">Uncharacterized protein</fullName>
    </submittedName>
</protein>
<evidence type="ECO:0000313" key="1">
    <source>
        <dbReference type="EMBL" id="SUA55521.1"/>
    </source>
</evidence>
<name>A0A378XFR5_9BURK</name>
<gene>
    <name evidence="1" type="ORF">NCTC11997_01841</name>
</gene>
<dbReference type="Proteomes" id="UP000254603">
    <property type="component" value="Unassembled WGS sequence"/>
</dbReference>
<reference evidence="1 2" key="1">
    <citation type="submission" date="2018-06" db="EMBL/GenBank/DDBJ databases">
        <authorList>
            <consortium name="Pathogen Informatics"/>
            <person name="Doyle S."/>
        </authorList>
    </citation>
    <scope>NUCLEOTIDE SEQUENCE [LARGE SCALE GENOMIC DNA]</scope>
    <source>
        <strain evidence="1 2">NCTC11997</strain>
    </source>
</reference>
<dbReference type="AlphaFoldDB" id="A0A378XFR5"/>
<organism evidence="1 2">
    <name type="scientific">Oligella ureolytica</name>
    <dbReference type="NCBI Taxonomy" id="90244"/>
    <lineage>
        <taxon>Bacteria</taxon>
        <taxon>Pseudomonadati</taxon>
        <taxon>Pseudomonadota</taxon>
        <taxon>Betaproteobacteria</taxon>
        <taxon>Burkholderiales</taxon>
        <taxon>Alcaligenaceae</taxon>
        <taxon>Oligella</taxon>
    </lineage>
</organism>
<dbReference type="EMBL" id="UGSB01000001">
    <property type="protein sequence ID" value="SUA55521.1"/>
    <property type="molecule type" value="Genomic_DNA"/>
</dbReference>